<keyword evidence="2" id="KW-1185">Reference proteome</keyword>
<name>A0ABD0MVX4_CIRMR</name>
<organism evidence="1 2">
    <name type="scientific">Cirrhinus mrigala</name>
    <name type="common">Mrigala</name>
    <dbReference type="NCBI Taxonomy" id="683832"/>
    <lineage>
        <taxon>Eukaryota</taxon>
        <taxon>Metazoa</taxon>
        <taxon>Chordata</taxon>
        <taxon>Craniata</taxon>
        <taxon>Vertebrata</taxon>
        <taxon>Euteleostomi</taxon>
        <taxon>Actinopterygii</taxon>
        <taxon>Neopterygii</taxon>
        <taxon>Teleostei</taxon>
        <taxon>Ostariophysi</taxon>
        <taxon>Cypriniformes</taxon>
        <taxon>Cyprinidae</taxon>
        <taxon>Labeoninae</taxon>
        <taxon>Labeonini</taxon>
        <taxon>Cirrhinus</taxon>
    </lineage>
</organism>
<gene>
    <name evidence="1" type="ORF">M9458_051307</name>
</gene>
<dbReference type="Proteomes" id="UP001529510">
    <property type="component" value="Unassembled WGS sequence"/>
</dbReference>
<evidence type="ECO:0000313" key="1">
    <source>
        <dbReference type="EMBL" id="KAL0153388.1"/>
    </source>
</evidence>
<protein>
    <submittedName>
        <fullName evidence="1">Uncharacterized protein</fullName>
    </submittedName>
</protein>
<accession>A0ABD0MVX4</accession>
<evidence type="ECO:0000313" key="2">
    <source>
        <dbReference type="Proteomes" id="UP001529510"/>
    </source>
</evidence>
<comment type="caution">
    <text evidence="1">The sequence shown here is derived from an EMBL/GenBank/DDBJ whole genome shotgun (WGS) entry which is preliminary data.</text>
</comment>
<proteinExistence type="predicted"/>
<dbReference type="EMBL" id="JAMKFB020000115">
    <property type="protein sequence ID" value="KAL0153388.1"/>
    <property type="molecule type" value="Genomic_DNA"/>
</dbReference>
<dbReference type="AlphaFoldDB" id="A0ABD0MVX4"/>
<reference evidence="1 2" key="1">
    <citation type="submission" date="2024-05" db="EMBL/GenBank/DDBJ databases">
        <title>Genome sequencing and assembly of Indian major carp, Cirrhinus mrigala (Hamilton, 1822).</title>
        <authorList>
            <person name="Mohindra V."/>
            <person name="Chowdhury L.M."/>
            <person name="Lal K."/>
            <person name="Jena J.K."/>
        </authorList>
    </citation>
    <scope>NUCLEOTIDE SEQUENCE [LARGE SCALE GENOMIC DNA]</scope>
    <source>
        <strain evidence="1">CM1030</strain>
        <tissue evidence="1">Blood</tissue>
    </source>
</reference>
<feature type="non-terminal residue" evidence="1">
    <location>
        <position position="65"/>
    </location>
</feature>
<sequence length="65" mass="6959">MFIVAGDVLRNVSIRLLKSLSEPPSAAGLVSFTPRAGQIAPTALAVLQDRGYLRRNIVTRAPGKK</sequence>